<evidence type="ECO:0000313" key="14">
    <source>
        <dbReference type="Proteomes" id="UP000176997"/>
    </source>
</evidence>
<dbReference type="Proteomes" id="UP000176997">
    <property type="component" value="Unassembled WGS sequence"/>
</dbReference>
<reference evidence="13 14" key="1">
    <citation type="journal article" date="2016" name="Nat. Commun.">
        <title>Thousands of microbial genomes shed light on interconnected biogeochemical processes in an aquifer system.</title>
        <authorList>
            <person name="Anantharaman K."/>
            <person name="Brown C.T."/>
            <person name="Hug L.A."/>
            <person name="Sharon I."/>
            <person name="Castelle C.J."/>
            <person name="Probst A.J."/>
            <person name="Thomas B.C."/>
            <person name="Singh A."/>
            <person name="Wilkins M.J."/>
            <person name="Karaoz U."/>
            <person name="Brodie E.L."/>
            <person name="Williams K.H."/>
            <person name="Hubbard S.S."/>
            <person name="Banfield J.F."/>
        </authorList>
    </citation>
    <scope>NUCLEOTIDE SEQUENCE [LARGE SCALE GENOMIC DNA]</scope>
</reference>
<evidence type="ECO:0000256" key="5">
    <source>
        <dbReference type="ARBA" id="ARBA00022692"/>
    </source>
</evidence>
<dbReference type="InterPro" id="IPR036034">
    <property type="entry name" value="PDZ_sf"/>
</dbReference>
<organism evidence="13 14">
    <name type="scientific">Candidatus Yonathbacteria bacterium RIFCSPHIGHO2_01_FULL_51_10</name>
    <dbReference type="NCBI Taxonomy" id="1802723"/>
    <lineage>
        <taxon>Bacteria</taxon>
        <taxon>Candidatus Yonathiibacteriota</taxon>
    </lineage>
</organism>
<dbReference type="InterPro" id="IPR008915">
    <property type="entry name" value="Peptidase_M50"/>
</dbReference>
<sequence>MSILIFIAVLVVLIVAHEFGHFVVAKASGIRVDEFGIGFPPRLWGKKVGETEYTVNAIPFGGFVKIFGEDPDQVSIAGPDAARSFVHKPKYIQAAVIVAGVAFNILLAWGLISLGFLIGLPTSADAVRAGATLHSPAVVITDVAPSSPAEHAGVKAGDKILAMESGNEHVPADTVEDVQAFIANHGSQSIVFSYSRGGAQGTYTIVPTTGIVEGRPAVGVALDLIGTLKLGLPQALWEGGKLTVSLTQATAKALGAFLKETVMGKADLSQVTGPVGLVETTGDVVSFGFVYLLSFMALISINLAIINLIPFPALDGGRLLFIIIESIKGSPIKPRIANLVNTVGFALLLLLMVVVTYHDVAKLVTG</sequence>
<dbReference type="GO" id="GO:0006508">
    <property type="term" value="P:proteolysis"/>
    <property type="evidence" value="ECO:0007669"/>
    <property type="project" value="UniProtKB-KW"/>
</dbReference>
<evidence type="ECO:0000256" key="7">
    <source>
        <dbReference type="ARBA" id="ARBA00022833"/>
    </source>
</evidence>
<evidence type="ECO:0000256" key="9">
    <source>
        <dbReference type="ARBA" id="ARBA00023049"/>
    </source>
</evidence>
<evidence type="ECO:0000256" key="4">
    <source>
        <dbReference type="ARBA" id="ARBA00022670"/>
    </source>
</evidence>
<evidence type="ECO:0000313" key="13">
    <source>
        <dbReference type="EMBL" id="OHA80819.1"/>
    </source>
</evidence>
<evidence type="ECO:0000256" key="3">
    <source>
        <dbReference type="ARBA" id="ARBA00007931"/>
    </source>
</evidence>
<dbReference type="PANTHER" id="PTHR42837:SF2">
    <property type="entry name" value="MEMBRANE METALLOPROTEASE ARASP2, CHLOROPLASTIC-RELATED"/>
    <property type="match status" value="1"/>
</dbReference>
<dbReference type="Pfam" id="PF17820">
    <property type="entry name" value="PDZ_6"/>
    <property type="match status" value="1"/>
</dbReference>
<gene>
    <name evidence="13" type="ORF">A2675_01740</name>
</gene>
<feature type="transmembrane region" description="Helical" evidence="11">
    <location>
        <begin position="336"/>
        <end position="357"/>
    </location>
</feature>
<keyword evidence="5 11" id="KW-0812">Transmembrane</keyword>
<dbReference type="GO" id="GO:0016020">
    <property type="term" value="C:membrane"/>
    <property type="evidence" value="ECO:0007669"/>
    <property type="project" value="UniProtKB-SubCell"/>
</dbReference>
<keyword evidence="9 11" id="KW-0482">Metalloprotease</keyword>
<dbReference type="CDD" id="cd06163">
    <property type="entry name" value="S2P-M50_PDZ_RseP-like"/>
    <property type="match status" value="1"/>
</dbReference>
<dbReference type="Pfam" id="PF02163">
    <property type="entry name" value="Peptidase_M50"/>
    <property type="match status" value="1"/>
</dbReference>
<dbReference type="PANTHER" id="PTHR42837">
    <property type="entry name" value="REGULATOR OF SIGMA-E PROTEASE RSEP"/>
    <property type="match status" value="1"/>
</dbReference>
<protein>
    <recommendedName>
        <fullName evidence="11">Zinc metalloprotease</fullName>
        <ecNumber evidence="11">3.4.24.-</ecNumber>
    </recommendedName>
</protein>
<dbReference type="InterPro" id="IPR001478">
    <property type="entry name" value="PDZ"/>
</dbReference>
<keyword evidence="11" id="KW-0479">Metal-binding</keyword>
<feature type="domain" description="PDZ" evidence="12">
    <location>
        <begin position="117"/>
        <end position="182"/>
    </location>
</feature>
<dbReference type="GO" id="GO:0046872">
    <property type="term" value="F:metal ion binding"/>
    <property type="evidence" value="ECO:0007669"/>
    <property type="project" value="UniProtKB-KW"/>
</dbReference>
<comment type="cofactor">
    <cofactor evidence="1 11">
        <name>Zn(2+)</name>
        <dbReference type="ChEBI" id="CHEBI:29105"/>
    </cofactor>
</comment>
<accession>A0A1G2S7Z4</accession>
<evidence type="ECO:0000256" key="6">
    <source>
        <dbReference type="ARBA" id="ARBA00022801"/>
    </source>
</evidence>
<dbReference type="GO" id="GO:0004222">
    <property type="term" value="F:metalloendopeptidase activity"/>
    <property type="evidence" value="ECO:0007669"/>
    <property type="project" value="InterPro"/>
</dbReference>
<evidence type="ECO:0000256" key="10">
    <source>
        <dbReference type="ARBA" id="ARBA00023136"/>
    </source>
</evidence>
<keyword evidence="4 13" id="KW-0645">Protease</keyword>
<keyword evidence="10 11" id="KW-0472">Membrane</keyword>
<dbReference type="EMBL" id="MHUS01000017">
    <property type="protein sequence ID" value="OHA80819.1"/>
    <property type="molecule type" value="Genomic_DNA"/>
</dbReference>
<evidence type="ECO:0000256" key="1">
    <source>
        <dbReference type="ARBA" id="ARBA00001947"/>
    </source>
</evidence>
<comment type="subcellular location">
    <subcellularLocation>
        <location evidence="2">Membrane</location>
        <topology evidence="2">Multi-pass membrane protein</topology>
    </subcellularLocation>
</comment>
<proteinExistence type="inferred from homology"/>
<feature type="transmembrane region" description="Helical" evidence="11">
    <location>
        <begin position="289"/>
        <end position="309"/>
    </location>
</feature>
<feature type="transmembrane region" description="Helical" evidence="11">
    <location>
        <begin position="91"/>
        <end position="118"/>
    </location>
</feature>
<keyword evidence="6 11" id="KW-0378">Hydrolase</keyword>
<dbReference type="STRING" id="1802723.A2675_01740"/>
<dbReference type="InterPro" id="IPR004387">
    <property type="entry name" value="Pept_M50_Zn"/>
</dbReference>
<evidence type="ECO:0000259" key="12">
    <source>
        <dbReference type="PROSITE" id="PS50106"/>
    </source>
</evidence>
<dbReference type="EC" id="3.4.24.-" evidence="11"/>
<keyword evidence="8 11" id="KW-1133">Transmembrane helix</keyword>
<dbReference type="PROSITE" id="PS50106">
    <property type="entry name" value="PDZ"/>
    <property type="match status" value="1"/>
</dbReference>
<dbReference type="SMART" id="SM00228">
    <property type="entry name" value="PDZ"/>
    <property type="match status" value="1"/>
</dbReference>
<dbReference type="AlphaFoldDB" id="A0A1G2S7Z4"/>
<keyword evidence="7 11" id="KW-0862">Zinc</keyword>
<dbReference type="Gene3D" id="2.30.42.10">
    <property type="match status" value="1"/>
</dbReference>
<dbReference type="SUPFAM" id="SSF50156">
    <property type="entry name" value="PDZ domain-like"/>
    <property type="match status" value="1"/>
</dbReference>
<comment type="similarity">
    <text evidence="3 11">Belongs to the peptidase M50B family.</text>
</comment>
<dbReference type="InterPro" id="IPR041489">
    <property type="entry name" value="PDZ_6"/>
</dbReference>
<dbReference type="NCBIfam" id="TIGR00054">
    <property type="entry name" value="RIP metalloprotease RseP"/>
    <property type="match status" value="1"/>
</dbReference>
<evidence type="ECO:0000256" key="2">
    <source>
        <dbReference type="ARBA" id="ARBA00004141"/>
    </source>
</evidence>
<evidence type="ECO:0000256" key="11">
    <source>
        <dbReference type="RuleBase" id="RU362031"/>
    </source>
</evidence>
<name>A0A1G2S7Z4_9BACT</name>
<evidence type="ECO:0000256" key="8">
    <source>
        <dbReference type="ARBA" id="ARBA00022989"/>
    </source>
</evidence>
<comment type="caution">
    <text evidence="13">The sequence shown here is derived from an EMBL/GenBank/DDBJ whole genome shotgun (WGS) entry which is preliminary data.</text>
</comment>